<dbReference type="Proteomes" id="UP000004367">
    <property type="component" value="Unassembled WGS sequence"/>
</dbReference>
<protein>
    <submittedName>
        <fullName evidence="2">Uncharacterized protein</fullName>
    </submittedName>
</protein>
<feature type="region of interest" description="Disordered" evidence="1">
    <location>
        <begin position="1"/>
        <end position="44"/>
    </location>
</feature>
<organism evidence="2 3">
    <name type="scientific">Mobilicoccus pelagius NBRC 104925</name>
    <dbReference type="NCBI Taxonomy" id="1089455"/>
    <lineage>
        <taxon>Bacteria</taxon>
        <taxon>Bacillati</taxon>
        <taxon>Actinomycetota</taxon>
        <taxon>Actinomycetes</taxon>
        <taxon>Micrococcales</taxon>
        <taxon>Dermatophilaceae</taxon>
        <taxon>Mobilicoccus</taxon>
    </lineage>
</organism>
<dbReference type="RefSeq" id="WP_009482193.1">
    <property type="nucleotide sequence ID" value="NZ_BAFE01000051.1"/>
</dbReference>
<keyword evidence="3" id="KW-1185">Reference proteome</keyword>
<evidence type="ECO:0000313" key="2">
    <source>
        <dbReference type="EMBL" id="GAB48295.1"/>
    </source>
</evidence>
<comment type="caution">
    <text evidence="2">The sequence shown here is derived from an EMBL/GenBank/DDBJ whole genome shotgun (WGS) entry which is preliminary data.</text>
</comment>
<accession>H5URD7</accession>
<evidence type="ECO:0000313" key="3">
    <source>
        <dbReference type="Proteomes" id="UP000004367"/>
    </source>
</evidence>
<name>H5URD7_9MICO</name>
<dbReference type="AlphaFoldDB" id="H5URD7"/>
<reference evidence="2 3" key="1">
    <citation type="submission" date="2012-02" db="EMBL/GenBank/DDBJ databases">
        <title>Whole genome shotgun sequence of Mobilicoccus pelagius NBRC 104925.</title>
        <authorList>
            <person name="Yoshida Y."/>
            <person name="Hosoyama A."/>
            <person name="Tsuchikane K."/>
            <person name="Katsumata H."/>
            <person name="Yamazaki S."/>
            <person name="Fujita N."/>
        </authorList>
    </citation>
    <scope>NUCLEOTIDE SEQUENCE [LARGE SCALE GENOMIC DNA]</scope>
    <source>
        <strain evidence="2 3">NBRC 104925</strain>
    </source>
</reference>
<gene>
    <name evidence="2" type="ORF">MOPEL_071_00100</name>
</gene>
<sequence>MTPSPMPDGLDARGKTPSTSVAGAPDASEASETPGRGPQEVHVMTEPGFDTPIWIDGIPTPPEDLGLRDEVAERIRDWARVVDVVREGADAGPEGTVAMLADWMGACSLGSRHALLGRWVGDRVKDAVGDVPVVLHLDPPHPGDHRRPEPVVVPPHRERETIPVRLMNEHGADLPVRGDTVTAWGVGRFSPALEERLTAWARQWAELADPSDESPLRDDVVRAHEEEGAALRDALAAELGPDYVVTLVP</sequence>
<dbReference type="STRING" id="1089455.MOPEL_071_00100"/>
<evidence type="ECO:0000256" key="1">
    <source>
        <dbReference type="SAM" id="MobiDB-lite"/>
    </source>
</evidence>
<proteinExistence type="predicted"/>
<dbReference type="EMBL" id="BAFE01000051">
    <property type="protein sequence ID" value="GAB48295.1"/>
    <property type="molecule type" value="Genomic_DNA"/>
</dbReference>
<dbReference type="OrthoDB" id="4409815at2"/>